<evidence type="ECO:0000256" key="2">
    <source>
        <dbReference type="ARBA" id="ARBA00006275"/>
    </source>
</evidence>
<evidence type="ECO:0000256" key="1">
    <source>
        <dbReference type="ARBA" id="ARBA00004442"/>
    </source>
</evidence>
<comment type="similarity">
    <text evidence="2">Belongs to the SusD family.</text>
</comment>
<dbReference type="OrthoDB" id="5694214at2"/>
<dbReference type="EMBL" id="QREG01000016">
    <property type="protein sequence ID" value="RED95972.1"/>
    <property type="molecule type" value="Genomic_DNA"/>
</dbReference>
<reference evidence="8 9" key="1">
    <citation type="submission" date="2018-07" db="EMBL/GenBank/DDBJ databases">
        <title>Genomic Encyclopedia of Type Strains, Phase IV (KMG-IV): sequencing the most valuable type-strain genomes for metagenomic binning, comparative biology and taxonomic classification.</title>
        <authorList>
            <person name="Goeker M."/>
        </authorList>
    </citation>
    <scope>NUCLEOTIDE SEQUENCE [LARGE SCALE GENOMIC DNA]</scope>
    <source>
        <strain evidence="8 9">DSM 4134</strain>
    </source>
</reference>
<dbReference type="Gene3D" id="1.25.40.390">
    <property type="match status" value="1"/>
</dbReference>
<dbReference type="InterPro" id="IPR033985">
    <property type="entry name" value="SusD-like_N"/>
</dbReference>
<evidence type="ECO:0000259" key="6">
    <source>
        <dbReference type="Pfam" id="PF07980"/>
    </source>
</evidence>
<dbReference type="RefSeq" id="WP_115869140.1">
    <property type="nucleotide sequence ID" value="NZ_QREG01000016.1"/>
</dbReference>
<dbReference type="GO" id="GO:0009279">
    <property type="term" value="C:cell outer membrane"/>
    <property type="evidence" value="ECO:0007669"/>
    <property type="project" value="UniProtKB-SubCell"/>
</dbReference>
<comment type="subcellular location">
    <subcellularLocation>
        <location evidence="1">Cell outer membrane</location>
    </subcellularLocation>
</comment>
<dbReference type="InterPro" id="IPR011990">
    <property type="entry name" value="TPR-like_helical_dom_sf"/>
</dbReference>
<dbReference type="Pfam" id="PF14322">
    <property type="entry name" value="SusD-like_3"/>
    <property type="match status" value="1"/>
</dbReference>
<protein>
    <submittedName>
        <fullName evidence="8">Putative outer membrane starch-binding protein</fullName>
    </submittedName>
</protein>
<dbReference type="Pfam" id="PF07980">
    <property type="entry name" value="SusD_RagB"/>
    <property type="match status" value="1"/>
</dbReference>
<dbReference type="AlphaFoldDB" id="A0A3D9L2Q1"/>
<dbReference type="SUPFAM" id="SSF48452">
    <property type="entry name" value="TPR-like"/>
    <property type="match status" value="1"/>
</dbReference>
<comment type="caution">
    <text evidence="8">The sequence shown here is derived from an EMBL/GenBank/DDBJ whole genome shotgun (WGS) entry which is preliminary data.</text>
</comment>
<evidence type="ECO:0000313" key="8">
    <source>
        <dbReference type="EMBL" id="RED95972.1"/>
    </source>
</evidence>
<evidence type="ECO:0000313" key="9">
    <source>
        <dbReference type="Proteomes" id="UP000256779"/>
    </source>
</evidence>
<keyword evidence="5" id="KW-0998">Cell outer membrane</keyword>
<organism evidence="8 9">
    <name type="scientific">Marinoscillum furvescens DSM 4134</name>
    <dbReference type="NCBI Taxonomy" id="1122208"/>
    <lineage>
        <taxon>Bacteria</taxon>
        <taxon>Pseudomonadati</taxon>
        <taxon>Bacteroidota</taxon>
        <taxon>Cytophagia</taxon>
        <taxon>Cytophagales</taxon>
        <taxon>Reichenbachiellaceae</taxon>
        <taxon>Marinoscillum</taxon>
    </lineage>
</organism>
<name>A0A3D9L2Q1_MARFU</name>
<dbReference type="InterPro" id="IPR012944">
    <property type="entry name" value="SusD_RagB_dom"/>
</dbReference>
<evidence type="ECO:0000256" key="3">
    <source>
        <dbReference type="ARBA" id="ARBA00022729"/>
    </source>
</evidence>
<accession>A0A3D9L2Q1</accession>
<keyword evidence="3" id="KW-0732">Signal</keyword>
<proteinExistence type="inferred from homology"/>
<gene>
    <name evidence="8" type="ORF">C7460_11630</name>
</gene>
<dbReference type="Proteomes" id="UP000256779">
    <property type="component" value="Unassembled WGS sequence"/>
</dbReference>
<evidence type="ECO:0000256" key="4">
    <source>
        <dbReference type="ARBA" id="ARBA00023136"/>
    </source>
</evidence>
<evidence type="ECO:0000256" key="5">
    <source>
        <dbReference type="ARBA" id="ARBA00023237"/>
    </source>
</evidence>
<feature type="domain" description="RagB/SusD" evidence="6">
    <location>
        <begin position="397"/>
        <end position="592"/>
    </location>
</feature>
<feature type="domain" description="SusD-like N-terminal" evidence="7">
    <location>
        <begin position="97"/>
        <end position="217"/>
    </location>
</feature>
<sequence>MKLYNKLIAWSMVFVAMGCEDKFLDLDPLDQVTETVYFTEVEHFEAAATDLHSGMVSLRSNRGSSIFDFFDLGSDLTGYDPGDGIGNGSNTIPNDDKYWTNAYYYLRNANILLSKAEEFAGDQEAIEQYVATAHFFRAWQHFFLLQRFGGVPIVTTVLDLDSPELFASRNSRYEVVDQIIKDLDMAIASLPTEQSLGDENKGLIGQYSAKAFKAKVMLYEATWEKYVGTSTDGDGESSGAGSQKPEGYISVNEMLTEAIAQARDVMDNGGYELWNYNEELDSLSNWFLFNLEDAESNPAGLTKASNKEFIIQSIYDRNLRTGGTGTSHTVYDRLAPSRKLMDLALCADGLPVDKSPLFEGYNKTSDEFKNRDFRLISYFGELVPEDGSVFLSGAPGAASGAGVKARKFRSYNYGVYRLSGEESYNWPHLRLAEVYLIYAEALYERDGGISDADLDASLNQVRNRAGVAPLSNALAAANDLDILEEIRRERAIELYAENSRFNDLKRWGIAEQELNEDVLGPVIEGTEYESNGLYDPSAYAYGVKAVETGVGVREAVILNPSFNRNFSRKNYLFPIPLNQIKLNYNLTQNPEW</sequence>
<evidence type="ECO:0000259" key="7">
    <source>
        <dbReference type="Pfam" id="PF14322"/>
    </source>
</evidence>
<dbReference type="PROSITE" id="PS51257">
    <property type="entry name" value="PROKAR_LIPOPROTEIN"/>
    <property type="match status" value="1"/>
</dbReference>
<keyword evidence="4" id="KW-0472">Membrane</keyword>
<keyword evidence="9" id="KW-1185">Reference proteome</keyword>